<dbReference type="Gene3D" id="3.30.420.40">
    <property type="match status" value="2"/>
</dbReference>
<gene>
    <name evidence="3" type="ORF">Vqi01_32920</name>
</gene>
<evidence type="ECO:0000313" key="3">
    <source>
        <dbReference type="EMBL" id="GIJ28130.1"/>
    </source>
</evidence>
<keyword evidence="4" id="KW-1185">Reference proteome</keyword>
<dbReference type="RefSeq" id="WP_204035667.1">
    <property type="nucleotide sequence ID" value="NZ_BOPC01000043.1"/>
</dbReference>
<accession>A0ABQ4JDV7</accession>
<dbReference type="PANTHER" id="PTHR18964">
    <property type="entry name" value="ROK (REPRESSOR, ORF, KINASE) FAMILY"/>
    <property type="match status" value="1"/>
</dbReference>
<dbReference type="InterPro" id="IPR043129">
    <property type="entry name" value="ATPase_NBD"/>
</dbReference>
<feature type="compositionally biased region" description="Low complexity" evidence="2">
    <location>
        <begin position="207"/>
        <end position="221"/>
    </location>
</feature>
<keyword evidence="3" id="KW-0418">Kinase</keyword>
<dbReference type="SUPFAM" id="SSF53067">
    <property type="entry name" value="Actin-like ATPase domain"/>
    <property type="match status" value="1"/>
</dbReference>
<dbReference type="GO" id="GO:0016301">
    <property type="term" value="F:kinase activity"/>
    <property type="evidence" value="ECO:0007669"/>
    <property type="project" value="UniProtKB-KW"/>
</dbReference>
<dbReference type="InterPro" id="IPR000600">
    <property type="entry name" value="ROK"/>
</dbReference>
<protein>
    <submittedName>
        <fullName evidence="3">Sugar kinase</fullName>
    </submittedName>
</protein>
<dbReference type="EMBL" id="BOPC01000043">
    <property type="protein sequence ID" value="GIJ28130.1"/>
    <property type="molecule type" value="Genomic_DNA"/>
</dbReference>
<evidence type="ECO:0000313" key="4">
    <source>
        <dbReference type="Proteomes" id="UP000653076"/>
    </source>
</evidence>
<dbReference type="Pfam" id="PF00480">
    <property type="entry name" value="ROK"/>
    <property type="match status" value="1"/>
</dbReference>
<reference evidence="3 4" key="1">
    <citation type="submission" date="2021-01" db="EMBL/GenBank/DDBJ databases">
        <title>Whole genome shotgun sequence of Verrucosispora qiuiae NBRC 106684.</title>
        <authorList>
            <person name="Komaki H."/>
            <person name="Tamura T."/>
        </authorList>
    </citation>
    <scope>NUCLEOTIDE SEQUENCE [LARGE SCALE GENOMIC DNA]</scope>
    <source>
        <strain evidence="3 4">NBRC 106684</strain>
    </source>
</reference>
<sequence length="330" mass="32455">MNIGEVAVALDVGGTGMKCALVGANGAVVHAERHPTDAGRGPDAVVDTILAVAQGLAGRARAQGLTPAALGIVVPGVVDEARGVAVWSANVGFRDVPLRDLASARLDLPTALGHDVRAGGLAEARVGAGRDAGNVLFVAIGTGIAAAHVVAGSAATGAHGAAGELGHILVRPDGPVCGCGRPGCLEAIASASAVARRYAELSGIGATGPTGTTSDDGSATGPGPGRTMVTAAQVAARAAAGEELASRVWREAVEALADGLATGQALFDVETIVLGGGLAQAGTGLFGPLRTALRDRLTFHREPQLVPAALGDEAGCLGAALLALDQLETR</sequence>
<comment type="caution">
    <text evidence="3">The sequence shown here is derived from an EMBL/GenBank/DDBJ whole genome shotgun (WGS) entry which is preliminary data.</text>
</comment>
<feature type="region of interest" description="Disordered" evidence="2">
    <location>
        <begin position="205"/>
        <end position="225"/>
    </location>
</feature>
<evidence type="ECO:0000256" key="2">
    <source>
        <dbReference type="SAM" id="MobiDB-lite"/>
    </source>
</evidence>
<comment type="similarity">
    <text evidence="1">Belongs to the ROK (NagC/XylR) family.</text>
</comment>
<organism evidence="3 4">
    <name type="scientific">Micromonospora qiuiae</name>
    <dbReference type="NCBI Taxonomy" id="502268"/>
    <lineage>
        <taxon>Bacteria</taxon>
        <taxon>Bacillati</taxon>
        <taxon>Actinomycetota</taxon>
        <taxon>Actinomycetes</taxon>
        <taxon>Micromonosporales</taxon>
        <taxon>Micromonosporaceae</taxon>
        <taxon>Micromonospora</taxon>
    </lineage>
</organism>
<evidence type="ECO:0000256" key="1">
    <source>
        <dbReference type="ARBA" id="ARBA00006479"/>
    </source>
</evidence>
<dbReference type="Proteomes" id="UP000653076">
    <property type="component" value="Unassembled WGS sequence"/>
</dbReference>
<dbReference type="PANTHER" id="PTHR18964:SF149">
    <property type="entry name" value="BIFUNCTIONAL UDP-N-ACETYLGLUCOSAMINE 2-EPIMERASE_N-ACETYLMANNOSAMINE KINASE"/>
    <property type="match status" value="1"/>
</dbReference>
<proteinExistence type="inferred from homology"/>
<keyword evidence="3" id="KW-0808">Transferase</keyword>
<name>A0ABQ4JDV7_9ACTN</name>